<evidence type="ECO:0000313" key="5">
    <source>
        <dbReference type="Proteomes" id="UP000198210"/>
    </source>
</evidence>
<dbReference type="AlphaFoldDB" id="A0A1C5H906"/>
<keyword evidence="2" id="KW-1133">Transmembrane helix</keyword>
<feature type="region of interest" description="Disordered" evidence="1">
    <location>
        <begin position="448"/>
        <end position="473"/>
    </location>
</feature>
<accession>A0A1C5H906</accession>
<feature type="compositionally biased region" description="Pro residues" evidence="1">
    <location>
        <begin position="144"/>
        <end position="161"/>
    </location>
</feature>
<dbReference type="RefSeq" id="WP_088969639.1">
    <property type="nucleotide sequence ID" value="NZ_JBHLYF010000014.1"/>
</dbReference>
<feature type="compositionally biased region" description="Low complexity" evidence="1">
    <location>
        <begin position="55"/>
        <end position="89"/>
    </location>
</feature>
<feature type="chain" id="PRO_5008717550" evidence="3">
    <location>
        <begin position="43"/>
        <end position="519"/>
    </location>
</feature>
<evidence type="ECO:0000256" key="2">
    <source>
        <dbReference type="SAM" id="Phobius"/>
    </source>
</evidence>
<feature type="signal peptide" evidence="3">
    <location>
        <begin position="1"/>
        <end position="42"/>
    </location>
</feature>
<name>A0A1C5H906_9ACTN</name>
<sequence length="519" mass="50561">MARVDVRPVARAGGRRTAPLLAAALAAGVLAATAAAPGWATAAPTVTGVVTAATDPGEVVTDPATDPVPDPTTTTSDPDPTTTTSAPEPTTAPPTVAPPPETTAPAPAPTTTTTAPAPAPTSTTTAPAPGVPAPTTTSPTAKAPAPPPVVPPAVPGTPPAVPGGSPAAPGVPPGAPAAPPAAPGQQPQGQVGVAVSTGDVVLTPAYWNADRTVTSLRVTVANTGTVTEQIRLGYTLPAGLTDAGTPGCAPAGGGGYRCGEWTTAPGARFSALVRVRVSGDAWRSMPLSGAVRVVGRAPSVSGTAVDDEGFAVLFPPGPPVPGISLRADPPAFDISGDPAVLAVRLGNTGKADAKGRIEVTLPAGVTVSTLPPGCVDAGSGRTRCDTGTVAAGSGTELRLTVAATPQAQRLSPLAGAVAGQLDPRNGRTRQMQMSFRITAAAALATPPVATPAPTGSQGVLAAAGQRDGSDGQGFSGQHTALALIAVSALLVALALGLATTSLRRRFTDPSAESAPAATD</sequence>
<dbReference type="InterPro" id="IPR006311">
    <property type="entry name" value="TAT_signal"/>
</dbReference>
<keyword evidence="3" id="KW-0732">Signal</keyword>
<proteinExistence type="predicted"/>
<feature type="compositionally biased region" description="Low complexity" evidence="1">
    <location>
        <begin position="109"/>
        <end position="143"/>
    </location>
</feature>
<feature type="transmembrane region" description="Helical" evidence="2">
    <location>
        <begin position="480"/>
        <end position="498"/>
    </location>
</feature>
<evidence type="ECO:0000313" key="4">
    <source>
        <dbReference type="EMBL" id="SCG42522.1"/>
    </source>
</evidence>
<dbReference type="PROSITE" id="PS51318">
    <property type="entry name" value="TAT"/>
    <property type="match status" value="1"/>
</dbReference>
<reference evidence="4 5" key="1">
    <citation type="submission" date="2016-06" db="EMBL/GenBank/DDBJ databases">
        <authorList>
            <person name="Kjaerup R.B."/>
            <person name="Dalgaard T.S."/>
            <person name="Juul-Madsen H.R."/>
        </authorList>
    </citation>
    <scope>NUCLEOTIDE SEQUENCE [LARGE SCALE GENOMIC DNA]</scope>
    <source>
        <strain evidence="4 5">DSM 45097</strain>
    </source>
</reference>
<evidence type="ECO:0000256" key="3">
    <source>
        <dbReference type="SAM" id="SignalP"/>
    </source>
</evidence>
<evidence type="ECO:0000256" key="1">
    <source>
        <dbReference type="SAM" id="MobiDB-lite"/>
    </source>
</evidence>
<protein>
    <submittedName>
        <fullName evidence="4">Uncharacterized protein</fullName>
    </submittedName>
</protein>
<keyword evidence="5" id="KW-1185">Reference proteome</keyword>
<feature type="compositionally biased region" description="Pro residues" evidence="1">
    <location>
        <begin position="90"/>
        <end position="108"/>
    </location>
</feature>
<feature type="region of interest" description="Disordered" evidence="1">
    <location>
        <begin position="55"/>
        <end position="191"/>
    </location>
</feature>
<dbReference type="PRINTS" id="PR01217">
    <property type="entry name" value="PRICHEXTENSN"/>
</dbReference>
<dbReference type="EMBL" id="LT607751">
    <property type="protein sequence ID" value="SCG42522.1"/>
    <property type="molecule type" value="Genomic_DNA"/>
</dbReference>
<feature type="compositionally biased region" description="Pro residues" evidence="1">
    <location>
        <begin position="169"/>
        <end position="182"/>
    </location>
</feature>
<keyword evidence="2" id="KW-0812">Transmembrane</keyword>
<gene>
    <name evidence="4" type="ORF">GA0074704_1282</name>
</gene>
<organism evidence="4 5">
    <name type="scientific">Micromonospora siamensis</name>
    <dbReference type="NCBI Taxonomy" id="299152"/>
    <lineage>
        <taxon>Bacteria</taxon>
        <taxon>Bacillati</taxon>
        <taxon>Actinomycetota</taxon>
        <taxon>Actinomycetes</taxon>
        <taxon>Micromonosporales</taxon>
        <taxon>Micromonosporaceae</taxon>
        <taxon>Micromonospora</taxon>
    </lineage>
</organism>
<keyword evidence="2" id="KW-0472">Membrane</keyword>
<dbReference type="Proteomes" id="UP000198210">
    <property type="component" value="Chromosome I"/>
</dbReference>